<comment type="caution">
    <text evidence="8">The sequence shown here is derived from an EMBL/GenBank/DDBJ whole genome shotgun (WGS) entry which is preliminary data.</text>
</comment>
<feature type="domain" description="3-dehydroquinate synthase N-terminal" evidence="6">
    <location>
        <begin position="94"/>
        <end position="207"/>
    </location>
</feature>
<dbReference type="GO" id="GO:0003856">
    <property type="term" value="F:3-dehydroquinate synthase activity"/>
    <property type="evidence" value="ECO:0007669"/>
    <property type="project" value="UniProtKB-EC"/>
</dbReference>
<evidence type="ECO:0000256" key="2">
    <source>
        <dbReference type="ARBA" id="ARBA00022605"/>
    </source>
</evidence>
<keyword evidence="2" id="KW-0028">Amino-acid biosynthesis</keyword>
<accession>A0A951PW85</accession>
<evidence type="ECO:0000259" key="6">
    <source>
        <dbReference type="Pfam" id="PF01761"/>
    </source>
</evidence>
<dbReference type="EMBL" id="JAHHHN010000003">
    <property type="protein sequence ID" value="MBW4560932.1"/>
    <property type="molecule type" value="Genomic_DNA"/>
</dbReference>
<reference evidence="8" key="1">
    <citation type="submission" date="2021-05" db="EMBL/GenBank/DDBJ databases">
        <authorList>
            <person name="Pietrasiak N."/>
            <person name="Ward R."/>
            <person name="Stajich J.E."/>
            <person name="Kurbessoian T."/>
        </authorList>
    </citation>
    <scope>NUCLEOTIDE SEQUENCE</scope>
    <source>
        <strain evidence="8">JT2-VF2</strain>
    </source>
</reference>
<dbReference type="Pfam" id="PF01761">
    <property type="entry name" value="DHQ_synthase"/>
    <property type="match status" value="1"/>
</dbReference>
<dbReference type="InterPro" id="IPR050071">
    <property type="entry name" value="Dehydroquinate_synthase"/>
</dbReference>
<organism evidence="8 9">
    <name type="scientific">Mojavia pulchra JT2-VF2</name>
    <dbReference type="NCBI Taxonomy" id="287848"/>
    <lineage>
        <taxon>Bacteria</taxon>
        <taxon>Bacillati</taxon>
        <taxon>Cyanobacteriota</taxon>
        <taxon>Cyanophyceae</taxon>
        <taxon>Nostocales</taxon>
        <taxon>Nostocaceae</taxon>
    </lineage>
</organism>
<dbReference type="AlphaFoldDB" id="A0A951PW85"/>
<evidence type="ECO:0000313" key="8">
    <source>
        <dbReference type="EMBL" id="MBW4560932.1"/>
    </source>
</evidence>
<feature type="domain" description="3-dehydroquinate synthase C-terminal" evidence="7">
    <location>
        <begin position="209"/>
        <end position="336"/>
    </location>
</feature>
<evidence type="ECO:0000256" key="1">
    <source>
        <dbReference type="ARBA" id="ARBA00001911"/>
    </source>
</evidence>
<dbReference type="Gene3D" id="1.20.1090.10">
    <property type="entry name" value="Dehydroquinate synthase-like - alpha domain"/>
    <property type="match status" value="1"/>
</dbReference>
<dbReference type="Pfam" id="PF24621">
    <property type="entry name" value="DHQS_C"/>
    <property type="match status" value="1"/>
</dbReference>
<proteinExistence type="predicted"/>
<dbReference type="Proteomes" id="UP000715781">
    <property type="component" value="Unassembled WGS sequence"/>
</dbReference>
<dbReference type="GO" id="GO:0008652">
    <property type="term" value="P:amino acid biosynthetic process"/>
    <property type="evidence" value="ECO:0007669"/>
    <property type="project" value="UniProtKB-KW"/>
</dbReference>
<evidence type="ECO:0000256" key="3">
    <source>
        <dbReference type="ARBA" id="ARBA00023027"/>
    </source>
</evidence>
<reference evidence="8" key="2">
    <citation type="journal article" date="2022" name="Microbiol. Resour. Announc.">
        <title>Metagenome Sequencing to Explore Phylogenomics of Terrestrial Cyanobacteria.</title>
        <authorList>
            <person name="Ward R.D."/>
            <person name="Stajich J.E."/>
            <person name="Johansen J.R."/>
            <person name="Huntemann M."/>
            <person name="Clum A."/>
            <person name="Foster B."/>
            <person name="Foster B."/>
            <person name="Roux S."/>
            <person name="Palaniappan K."/>
            <person name="Varghese N."/>
            <person name="Mukherjee S."/>
            <person name="Reddy T.B.K."/>
            <person name="Daum C."/>
            <person name="Copeland A."/>
            <person name="Chen I.A."/>
            <person name="Ivanova N.N."/>
            <person name="Kyrpides N.C."/>
            <person name="Shapiro N."/>
            <person name="Eloe-Fadrosh E.A."/>
            <person name="Pietrasiak N."/>
        </authorList>
    </citation>
    <scope>NUCLEOTIDE SEQUENCE</scope>
    <source>
        <strain evidence="8">JT2-VF2</strain>
    </source>
</reference>
<dbReference type="Gene3D" id="3.40.50.1970">
    <property type="match status" value="1"/>
</dbReference>
<dbReference type="GO" id="GO:0009073">
    <property type="term" value="P:aromatic amino acid family biosynthetic process"/>
    <property type="evidence" value="ECO:0007669"/>
    <property type="project" value="UniProtKB-KW"/>
</dbReference>
<dbReference type="NCBIfam" id="NF004852">
    <property type="entry name" value="PRK06203.1"/>
    <property type="match status" value="1"/>
</dbReference>
<dbReference type="InterPro" id="IPR056179">
    <property type="entry name" value="DHQS_C"/>
</dbReference>
<dbReference type="PANTHER" id="PTHR43622">
    <property type="entry name" value="3-DEHYDROQUINATE SYNTHASE"/>
    <property type="match status" value="1"/>
</dbReference>
<dbReference type="CDD" id="cd08198">
    <property type="entry name" value="DHQS-like"/>
    <property type="match status" value="1"/>
</dbReference>
<sequence length="421" mass="46324">MVVDIKKKSKFNLQPIHQSVSVSFNYGTYFTNNLFELKNPTLAQVITADGEAKPKKVVAVVDAGLLHFQPGLLRQLVAYTKFYAEIITLAIEPMIVSGGEAAKNAPELVEEIHQFIDAAGLCRHSYILAVGGGAVLDLVGYAAATAHRGIRLIRVPTTVLAQNDSGVGVKNGINAFGKKNFLGTFAPPYAVINDSAFLTTLDDRDWRSGIAEAVKVALIKDAQFFDFIHSHAAALVRRDMDIMQQVIYRCAQLHLEHIANSGDPFEMGSSRPLDFGHWAAHKLEHLTDYSLRHGEAVAIGIALDSTYACLLGLLSWPEWQRILKTLLALGFTLYVPELAEQSSQLNHPRCLFQGLTEFREHLGGELTITLLQSIGKGIEVHEVDLSLYRQAILLLREFTISYSAGVRKIMLPSNEAITSFG</sequence>
<name>A0A951PW85_9NOST</name>
<evidence type="ECO:0000256" key="5">
    <source>
        <dbReference type="ARBA" id="ARBA00023239"/>
    </source>
</evidence>
<dbReference type="PANTHER" id="PTHR43622:SF7">
    <property type="entry name" value="3-DEHYDROQUINATE SYNTHASE, CHLOROPLASTIC"/>
    <property type="match status" value="1"/>
</dbReference>
<evidence type="ECO:0000259" key="7">
    <source>
        <dbReference type="Pfam" id="PF24621"/>
    </source>
</evidence>
<dbReference type="SUPFAM" id="SSF56796">
    <property type="entry name" value="Dehydroquinate synthase-like"/>
    <property type="match status" value="1"/>
</dbReference>
<dbReference type="EC" id="4.2.3.4" evidence="8"/>
<evidence type="ECO:0000313" key="9">
    <source>
        <dbReference type="Proteomes" id="UP000715781"/>
    </source>
</evidence>
<keyword evidence="3" id="KW-0520">NAD</keyword>
<gene>
    <name evidence="8" type="ORF">KME32_07175</name>
</gene>
<protein>
    <submittedName>
        <fullName evidence="8">3-dehydroquinate synthase</fullName>
        <ecNumber evidence="8">4.2.3.4</ecNumber>
    </submittedName>
</protein>
<dbReference type="InterPro" id="IPR030960">
    <property type="entry name" value="DHQS/DOIS_N"/>
</dbReference>
<comment type="cofactor">
    <cofactor evidence="1">
        <name>NAD(+)</name>
        <dbReference type="ChEBI" id="CHEBI:57540"/>
    </cofactor>
</comment>
<keyword evidence="5 8" id="KW-0456">Lyase</keyword>
<evidence type="ECO:0000256" key="4">
    <source>
        <dbReference type="ARBA" id="ARBA00023141"/>
    </source>
</evidence>
<keyword evidence="4" id="KW-0057">Aromatic amino acid biosynthesis</keyword>